<gene>
    <name evidence="1" type="ORF">TM448A01705_0012</name>
</gene>
<dbReference type="AlphaFoldDB" id="A0A6H1ZS71"/>
<organism evidence="1">
    <name type="scientific">viral metagenome</name>
    <dbReference type="NCBI Taxonomy" id="1070528"/>
    <lineage>
        <taxon>unclassified sequences</taxon>
        <taxon>metagenomes</taxon>
        <taxon>organismal metagenomes</taxon>
    </lineage>
</organism>
<reference evidence="1" key="1">
    <citation type="submission" date="2020-03" db="EMBL/GenBank/DDBJ databases">
        <title>The deep terrestrial virosphere.</title>
        <authorList>
            <person name="Holmfeldt K."/>
            <person name="Nilsson E."/>
            <person name="Simone D."/>
            <person name="Lopez-Fernandez M."/>
            <person name="Wu X."/>
            <person name="de Brujin I."/>
            <person name="Lundin D."/>
            <person name="Andersson A."/>
            <person name="Bertilsson S."/>
            <person name="Dopson M."/>
        </authorList>
    </citation>
    <scope>NUCLEOTIDE SEQUENCE</scope>
    <source>
        <strain evidence="1">TM448A01705</strain>
    </source>
</reference>
<sequence length="134" mass="15049">MVEEQGWEGAQEVQSNWQKFEKVGNKIKGTLLGKKLQPGNDGFADQWVYRLRKEDGSVWNVGIAVTKVGTVERMNNCKIGEIVGVLFESEGEPPKKGFHPVKNLKVFTFGMDENYSELDGGEEVVVDEEEVPEM</sequence>
<name>A0A6H1ZS71_9ZZZZ</name>
<accession>A0A6H1ZS71</accession>
<proteinExistence type="predicted"/>
<dbReference type="EMBL" id="MT144187">
    <property type="protein sequence ID" value="QJA50312.1"/>
    <property type="molecule type" value="Genomic_DNA"/>
</dbReference>
<protein>
    <submittedName>
        <fullName evidence="1">Uncharacterized protein</fullName>
    </submittedName>
</protein>
<evidence type="ECO:0000313" key="1">
    <source>
        <dbReference type="EMBL" id="QJA50312.1"/>
    </source>
</evidence>